<dbReference type="SUPFAM" id="SSF57701">
    <property type="entry name" value="Zn2/Cys6 DNA-binding domain"/>
    <property type="match status" value="1"/>
</dbReference>
<dbReference type="PROSITE" id="PS50048">
    <property type="entry name" value="ZN2_CY6_FUNGAL_2"/>
    <property type="match status" value="1"/>
</dbReference>
<feature type="compositionally biased region" description="Polar residues" evidence="1">
    <location>
        <begin position="132"/>
        <end position="155"/>
    </location>
</feature>
<feature type="region of interest" description="Disordered" evidence="1">
    <location>
        <begin position="68"/>
        <end position="155"/>
    </location>
</feature>
<organism evidence="3 4">
    <name type="scientific">Mycena sanguinolenta</name>
    <dbReference type="NCBI Taxonomy" id="230812"/>
    <lineage>
        <taxon>Eukaryota</taxon>
        <taxon>Fungi</taxon>
        <taxon>Dikarya</taxon>
        <taxon>Basidiomycota</taxon>
        <taxon>Agaricomycotina</taxon>
        <taxon>Agaricomycetes</taxon>
        <taxon>Agaricomycetidae</taxon>
        <taxon>Agaricales</taxon>
        <taxon>Marasmiineae</taxon>
        <taxon>Mycenaceae</taxon>
        <taxon>Mycena</taxon>
    </lineage>
</organism>
<keyword evidence="4" id="KW-1185">Reference proteome</keyword>
<dbReference type="OrthoDB" id="2260578at2759"/>
<feature type="compositionally biased region" description="Polar residues" evidence="1">
    <location>
        <begin position="82"/>
        <end position="98"/>
    </location>
</feature>
<evidence type="ECO:0000256" key="1">
    <source>
        <dbReference type="SAM" id="MobiDB-lite"/>
    </source>
</evidence>
<proteinExistence type="predicted"/>
<dbReference type="AlphaFoldDB" id="A0A8H6XL39"/>
<sequence>MSTFNPAANIPQNNAPFSLRRRRTVVACVNCRKRKLRCITTEQPPQNPCARCTKKSLFCEYVSIDSQDDDDPTDVGLLAPPATSTSQGRPWTQPSSWVPTLAPSHGFSQGPGTAPQLPYTIPPPPNSRPRYSGTSYPDLSLSGSASNQQDVPTRFYSSSPASNPIVNHGYNLQPAQAYQYMGEQPGIYSPGNGRNPPHGEQMPYYAGDMTMPEYGWHPQPGSSR</sequence>
<evidence type="ECO:0000313" key="4">
    <source>
        <dbReference type="Proteomes" id="UP000623467"/>
    </source>
</evidence>
<dbReference type="EMBL" id="JACAZH010000025">
    <property type="protein sequence ID" value="KAF7342629.1"/>
    <property type="molecule type" value="Genomic_DNA"/>
</dbReference>
<name>A0A8H6XL39_9AGAR</name>
<dbReference type="GO" id="GO:0008270">
    <property type="term" value="F:zinc ion binding"/>
    <property type="evidence" value="ECO:0007669"/>
    <property type="project" value="InterPro"/>
</dbReference>
<comment type="caution">
    <text evidence="3">The sequence shown here is derived from an EMBL/GenBank/DDBJ whole genome shotgun (WGS) entry which is preliminary data.</text>
</comment>
<evidence type="ECO:0000313" key="3">
    <source>
        <dbReference type="EMBL" id="KAF7342629.1"/>
    </source>
</evidence>
<feature type="region of interest" description="Disordered" evidence="1">
    <location>
        <begin position="183"/>
        <end position="206"/>
    </location>
</feature>
<reference evidence="3" key="1">
    <citation type="submission" date="2020-05" db="EMBL/GenBank/DDBJ databases">
        <title>Mycena genomes resolve the evolution of fungal bioluminescence.</title>
        <authorList>
            <person name="Tsai I.J."/>
        </authorList>
    </citation>
    <scope>NUCLEOTIDE SEQUENCE</scope>
    <source>
        <strain evidence="3">160909Yilan</strain>
    </source>
</reference>
<dbReference type="InterPro" id="IPR001138">
    <property type="entry name" value="Zn2Cys6_DnaBD"/>
</dbReference>
<accession>A0A8H6XL39</accession>
<dbReference type="CDD" id="cd00067">
    <property type="entry name" value="GAL4"/>
    <property type="match status" value="1"/>
</dbReference>
<dbReference type="PROSITE" id="PS00463">
    <property type="entry name" value="ZN2_CY6_FUNGAL_1"/>
    <property type="match status" value="1"/>
</dbReference>
<feature type="domain" description="Zn(2)-C6 fungal-type" evidence="2">
    <location>
        <begin position="27"/>
        <end position="61"/>
    </location>
</feature>
<protein>
    <submittedName>
        <fullName evidence="3">C6 finger domain</fullName>
    </submittedName>
</protein>
<dbReference type="Gene3D" id="4.10.240.10">
    <property type="entry name" value="Zn(2)-C6 fungal-type DNA-binding domain"/>
    <property type="match status" value="1"/>
</dbReference>
<dbReference type="SMART" id="SM00066">
    <property type="entry name" value="GAL4"/>
    <property type="match status" value="1"/>
</dbReference>
<dbReference type="InterPro" id="IPR036864">
    <property type="entry name" value="Zn2-C6_fun-type_DNA-bd_sf"/>
</dbReference>
<dbReference type="Pfam" id="PF00172">
    <property type="entry name" value="Zn_clus"/>
    <property type="match status" value="1"/>
</dbReference>
<gene>
    <name evidence="3" type="ORF">MSAN_02019700</name>
</gene>
<dbReference type="Proteomes" id="UP000623467">
    <property type="component" value="Unassembled WGS sequence"/>
</dbReference>
<dbReference type="GO" id="GO:0000981">
    <property type="term" value="F:DNA-binding transcription factor activity, RNA polymerase II-specific"/>
    <property type="evidence" value="ECO:0007669"/>
    <property type="project" value="InterPro"/>
</dbReference>
<evidence type="ECO:0000259" key="2">
    <source>
        <dbReference type="PROSITE" id="PS50048"/>
    </source>
</evidence>